<comment type="caution">
    <text evidence="1">The sequence shown here is derived from an EMBL/GenBank/DDBJ whole genome shotgun (WGS) entry which is preliminary data.</text>
</comment>
<evidence type="ECO:0000313" key="1">
    <source>
        <dbReference type="EMBL" id="TBO42218.1"/>
    </source>
</evidence>
<dbReference type="RefSeq" id="WP_131030237.1">
    <property type="nucleotide sequence ID" value="NZ_SIXF01000009.1"/>
</dbReference>
<proteinExistence type="predicted"/>
<evidence type="ECO:0008006" key="3">
    <source>
        <dbReference type="Google" id="ProtNLM"/>
    </source>
</evidence>
<protein>
    <recommendedName>
        <fullName evidence="3">Plasmid transfer protein</fullName>
    </recommendedName>
</protein>
<gene>
    <name evidence="1" type="ORF">EYS08_11875</name>
</gene>
<keyword evidence="2" id="KW-1185">Reference proteome</keyword>
<evidence type="ECO:0000313" key="2">
    <source>
        <dbReference type="Proteomes" id="UP000291819"/>
    </source>
</evidence>
<sequence length="221" mass="24710">MKAILLFFLLLGALVSAAQRIVLDRGHLKSVTENNLARISAELSHGRALQDIDDRLGKIHLNLGSVILTERLIYRSLTQVDQGLKNAMSLRQIGELSLEIITQSREVLTMASSAPHLLLFAERTCAQMAARGTRLAGEVSALVLKEGPDLLLDFSKRDALLKKISLELKTIRALLFSIKKCMYWAKINGIWRSANPFSGFINTDKRTVENLLLTYKILKKK</sequence>
<reference evidence="1 2" key="1">
    <citation type="submission" date="2019-02" db="EMBL/GenBank/DDBJ databases">
        <title>Pedobacter kyonggii whole genome sequence analysis.</title>
        <authorList>
            <person name="Dahal R.H."/>
        </authorList>
    </citation>
    <scope>NUCLEOTIDE SEQUENCE [LARGE SCALE GENOMIC DNA]</scope>
    <source>
        <strain evidence="1 2">K-4-11-1</strain>
    </source>
</reference>
<dbReference type="EMBL" id="SIXF01000009">
    <property type="protein sequence ID" value="TBO42218.1"/>
    <property type="molecule type" value="Genomic_DNA"/>
</dbReference>
<organism evidence="1 2">
    <name type="scientific">Pedobacter kyonggii</name>
    <dbReference type="NCBI Taxonomy" id="1926871"/>
    <lineage>
        <taxon>Bacteria</taxon>
        <taxon>Pseudomonadati</taxon>
        <taxon>Bacteroidota</taxon>
        <taxon>Sphingobacteriia</taxon>
        <taxon>Sphingobacteriales</taxon>
        <taxon>Sphingobacteriaceae</taxon>
        <taxon>Pedobacter</taxon>
    </lineage>
</organism>
<dbReference type="AlphaFoldDB" id="A0A4Q9HCS6"/>
<accession>A0A4Q9HCS6</accession>
<dbReference type="Proteomes" id="UP000291819">
    <property type="component" value="Unassembled WGS sequence"/>
</dbReference>
<name>A0A4Q9HCS6_9SPHI</name>
<dbReference type="OrthoDB" id="1243758at2"/>